<dbReference type="AlphaFoldDB" id="A0A919GJR6"/>
<evidence type="ECO:0000313" key="2">
    <source>
        <dbReference type="Proteomes" id="UP000603227"/>
    </source>
</evidence>
<gene>
    <name evidence="1" type="ORF">GCM10017771_18380</name>
</gene>
<reference evidence="1" key="2">
    <citation type="submission" date="2020-09" db="EMBL/GenBank/DDBJ databases">
        <authorList>
            <person name="Sun Q."/>
            <person name="Zhou Y."/>
        </authorList>
    </citation>
    <scope>NUCLEOTIDE SEQUENCE</scope>
    <source>
        <strain evidence="1">CGMCC 4.7403</strain>
    </source>
</reference>
<accession>A0A919GJR6</accession>
<dbReference type="Proteomes" id="UP000603227">
    <property type="component" value="Unassembled WGS sequence"/>
</dbReference>
<reference evidence="1" key="1">
    <citation type="journal article" date="2014" name="Int. J. Syst. Evol. Microbiol.">
        <title>Complete genome sequence of Corynebacterium casei LMG S-19264T (=DSM 44701T), isolated from a smear-ripened cheese.</title>
        <authorList>
            <consortium name="US DOE Joint Genome Institute (JGI-PGF)"/>
            <person name="Walter F."/>
            <person name="Albersmeier A."/>
            <person name="Kalinowski J."/>
            <person name="Ruckert C."/>
        </authorList>
    </citation>
    <scope>NUCLEOTIDE SEQUENCE</scope>
    <source>
        <strain evidence="1">CGMCC 4.7403</strain>
    </source>
</reference>
<evidence type="ECO:0000313" key="1">
    <source>
        <dbReference type="EMBL" id="GHH85454.1"/>
    </source>
</evidence>
<name>A0A919GJR6_9ACTN</name>
<dbReference type="EMBL" id="BNAT01000005">
    <property type="protein sequence ID" value="GHH85454.1"/>
    <property type="molecule type" value="Genomic_DNA"/>
</dbReference>
<sequence length="58" mass="6391">MVEFVFNSVFGSATSGNSGRVAESGTHDELLDHSGRYAAFWTERSRAQDWRLANQAAV</sequence>
<keyword evidence="2" id="KW-1185">Reference proteome</keyword>
<dbReference type="RefSeq" id="WP_189781925.1">
    <property type="nucleotide sequence ID" value="NZ_BNAT01000005.1"/>
</dbReference>
<organism evidence="1 2">
    <name type="scientific">Streptomyces capitiformicae</name>
    <dbReference type="NCBI Taxonomy" id="2014920"/>
    <lineage>
        <taxon>Bacteria</taxon>
        <taxon>Bacillati</taxon>
        <taxon>Actinomycetota</taxon>
        <taxon>Actinomycetes</taxon>
        <taxon>Kitasatosporales</taxon>
        <taxon>Streptomycetaceae</taxon>
        <taxon>Streptomyces</taxon>
    </lineage>
</organism>
<protein>
    <submittedName>
        <fullName evidence="1">Uncharacterized protein</fullName>
    </submittedName>
</protein>
<proteinExistence type="predicted"/>
<comment type="caution">
    <text evidence="1">The sequence shown here is derived from an EMBL/GenBank/DDBJ whole genome shotgun (WGS) entry which is preliminary data.</text>
</comment>